<reference evidence="1" key="1">
    <citation type="journal article" date="2014" name="Front. Microbiol.">
        <title>High frequency of phylogenetically diverse reductive dehalogenase-homologous genes in deep subseafloor sedimentary metagenomes.</title>
        <authorList>
            <person name="Kawai M."/>
            <person name="Futagami T."/>
            <person name="Toyoda A."/>
            <person name="Takaki Y."/>
            <person name="Nishi S."/>
            <person name="Hori S."/>
            <person name="Arai W."/>
            <person name="Tsubouchi T."/>
            <person name="Morono Y."/>
            <person name="Uchiyama I."/>
            <person name="Ito T."/>
            <person name="Fujiyama A."/>
            <person name="Inagaki F."/>
            <person name="Takami H."/>
        </authorList>
    </citation>
    <scope>NUCLEOTIDE SEQUENCE</scope>
    <source>
        <strain evidence="1">Expedition CK06-06</strain>
    </source>
</reference>
<gene>
    <name evidence="1" type="ORF">S06H3_26527</name>
</gene>
<protein>
    <recommendedName>
        <fullName evidence="2">Replication protein</fullName>
    </recommendedName>
</protein>
<dbReference type="AlphaFoldDB" id="X1MEB9"/>
<proteinExistence type="predicted"/>
<accession>X1MEB9</accession>
<feature type="non-terminal residue" evidence="1">
    <location>
        <position position="294"/>
    </location>
</feature>
<organism evidence="1">
    <name type="scientific">marine sediment metagenome</name>
    <dbReference type="NCBI Taxonomy" id="412755"/>
    <lineage>
        <taxon>unclassified sequences</taxon>
        <taxon>metagenomes</taxon>
        <taxon>ecological metagenomes</taxon>
    </lineage>
</organism>
<dbReference type="EMBL" id="BARV01015337">
    <property type="protein sequence ID" value="GAI29618.1"/>
    <property type="molecule type" value="Genomic_DNA"/>
</dbReference>
<name>X1MEB9_9ZZZZ</name>
<feature type="non-terminal residue" evidence="1">
    <location>
        <position position="1"/>
    </location>
</feature>
<evidence type="ECO:0000313" key="1">
    <source>
        <dbReference type="EMBL" id="GAI29618.1"/>
    </source>
</evidence>
<evidence type="ECO:0008006" key="2">
    <source>
        <dbReference type="Google" id="ProtNLM"/>
    </source>
</evidence>
<sequence>SNVRTLTEIDNYDYFRNGNEIFRQKFIMVGYDQGLLSLNDIVFMYKDWRDSTEYFCIKRPVEIIIPSLLDYTPDVPSKTAIKTEYHFVKCSKRGNDVYQRLVRDKLKQLDELENITYFDKNSGSKHTSLLYITLTFGTRKCLNCGKHFYRKKYKCPQCNSHDYVDISVQDAWKNIGNEFHLFANKLRKQYGKIEIFRVWEAFDTFYPHIHCLIAFYTSSFSVFNRLNKKGKPVYRIPAKHNKKINSYWHSRTDIQATYSSKGAVFELSKYITKNLRSKKGDITNAMIWAFGKQS</sequence>
<comment type="caution">
    <text evidence="1">The sequence shown here is derived from an EMBL/GenBank/DDBJ whole genome shotgun (WGS) entry which is preliminary data.</text>
</comment>